<dbReference type="RefSeq" id="WP_187504638.1">
    <property type="nucleotide sequence ID" value="NZ_CP162536.1"/>
</dbReference>
<keyword evidence="1" id="KW-0472">Membrane</keyword>
<proteinExistence type="predicted"/>
<gene>
    <name evidence="2" type="ORF">H8S47_15075</name>
</gene>
<organism evidence="2 3">
    <name type="scientific">Sphingomonas albertensis</name>
    <dbReference type="NCBI Taxonomy" id="2762591"/>
    <lineage>
        <taxon>Bacteria</taxon>
        <taxon>Pseudomonadati</taxon>
        <taxon>Pseudomonadota</taxon>
        <taxon>Alphaproteobacteria</taxon>
        <taxon>Sphingomonadales</taxon>
        <taxon>Sphingomonadaceae</taxon>
        <taxon>Sphingomonas</taxon>
    </lineage>
</organism>
<dbReference type="Proteomes" id="UP000597613">
    <property type="component" value="Unassembled WGS sequence"/>
</dbReference>
<sequence>MTARPPYREPATGGIPPIARLLGLSGLLPQLAAVALLLSGDPQSRYSALAIAYAYAALILSFLGGLWWGLAARTDSPPRWLWFASVAPSLIALATAWPWMVGLRWPGPSLVVLGISLVGALLVDRALVRSGIAPPGWMTLRVPLSLGLGVLTMLAAAL</sequence>
<dbReference type="Pfam" id="PF11911">
    <property type="entry name" value="DUF3429"/>
    <property type="match status" value="1"/>
</dbReference>
<dbReference type="EMBL" id="JACONT010000037">
    <property type="protein sequence ID" value="MBC3942996.1"/>
    <property type="molecule type" value="Genomic_DNA"/>
</dbReference>
<evidence type="ECO:0000313" key="2">
    <source>
        <dbReference type="EMBL" id="MBC3942996.1"/>
    </source>
</evidence>
<accession>A0ABR7ARA5</accession>
<comment type="caution">
    <text evidence="2">The sequence shown here is derived from an EMBL/GenBank/DDBJ whole genome shotgun (WGS) entry which is preliminary data.</text>
</comment>
<feature type="transmembrane region" description="Helical" evidence="1">
    <location>
        <begin position="46"/>
        <end position="68"/>
    </location>
</feature>
<feature type="transmembrane region" description="Helical" evidence="1">
    <location>
        <begin position="105"/>
        <end position="128"/>
    </location>
</feature>
<feature type="transmembrane region" description="Helical" evidence="1">
    <location>
        <begin position="140"/>
        <end position="157"/>
    </location>
</feature>
<keyword evidence="3" id="KW-1185">Reference proteome</keyword>
<name>A0ABR7ARA5_9SPHN</name>
<dbReference type="InterPro" id="IPR021836">
    <property type="entry name" value="DUF3429"/>
</dbReference>
<keyword evidence="1" id="KW-0812">Transmembrane</keyword>
<feature type="transmembrane region" description="Helical" evidence="1">
    <location>
        <begin position="21"/>
        <end position="40"/>
    </location>
</feature>
<reference evidence="2 3" key="1">
    <citation type="submission" date="2020-08" db="EMBL/GenBank/DDBJ databases">
        <title>Putative novel bacterial strains isolated from necrotic wheat leaf tissues caused by Xanthomonas translucens.</title>
        <authorList>
            <person name="Tambong J.T."/>
        </authorList>
    </citation>
    <scope>NUCLEOTIDE SEQUENCE [LARGE SCALE GENOMIC DNA]</scope>
    <source>
        <strain evidence="3">DOAB 1063</strain>
    </source>
</reference>
<keyword evidence="1" id="KW-1133">Transmembrane helix</keyword>
<protein>
    <submittedName>
        <fullName evidence="2">DUF3429 domain-containing protein</fullName>
    </submittedName>
</protein>
<evidence type="ECO:0000313" key="3">
    <source>
        <dbReference type="Proteomes" id="UP000597613"/>
    </source>
</evidence>
<feature type="transmembrane region" description="Helical" evidence="1">
    <location>
        <begin position="80"/>
        <end position="99"/>
    </location>
</feature>
<evidence type="ECO:0000256" key="1">
    <source>
        <dbReference type="SAM" id="Phobius"/>
    </source>
</evidence>